<feature type="signal peptide" evidence="2">
    <location>
        <begin position="1"/>
        <end position="25"/>
    </location>
</feature>
<evidence type="ECO:0008006" key="5">
    <source>
        <dbReference type="Google" id="ProtNLM"/>
    </source>
</evidence>
<feature type="region of interest" description="Disordered" evidence="1">
    <location>
        <begin position="32"/>
        <end position="54"/>
    </location>
</feature>
<name>A0ABU1WCR2_9GAMM</name>
<dbReference type="Proteomes" id="UP001251524">
    <property type="component" value="Unassembled WGS sequence"/>
</dbReference>
<dbReference type="EMBL" id="JAVDVY010000002">
    <property type="protein sequence ID" value="MDR7135380.1"/>
    <property type="molecule type" value="Genomic_DNA"/>
</dbReference>
<accession>A0ABU1WCR2</accession>
<proteinExistence type="predicted"/>
<dbReference type="PROSITE" id="PS51257">
    <property type="entry name" value="PROKAR_LIPOPROTEIN"/>
    <property type="match status" value="1"/>
</dbReference>
<evidence type="ECO:0000313" key="4">
    <source>
        <dbReference type="Proteomes" id="UP001251524"/>
    </source>
</evidence>
<keyword evidence="4" id="KW-1185">Reference proteome</keyword>
<organism evidence="3 4">
    <name type="scientific">Lysobacter niastensis</name>
    <dbReference type="NCBI Taxonomy" id="380629"/>
    <lineage>
        <taxon>Bacteria</taxon>
        <taxon>Pseudomonadati</taxon>
        <taxon>Pseudomonadota</taxon>
        <taxon>Gammaproteobacteria</taxon>
        <taxon>Lysobacterales</taxon>
        <taxon>Lysobacteraceae</taxon>
        <taxon>Lysobacter</taxon>
    </lineage>
</organism>
<comment type="caution">
    <text evidence="3">The sequence shown here is derived from an EMBL/GenBank/DDBJ whole genome shotgun (WGS) entry which is preliminary data.</text>
</comment>
<feature type="chain" id="PRO_5045331390" description="Lipoprotein" evidence="2">
    <location>
        <begin position="26"/>
        <end position="158"/>
    </location>
</feature>
<gene>
    <name evidence="3" type="ORF">J2X06_002589</name>
</gene>
<protein>
    <recommendedName>
        <fullName evidence="5">Lipoprotein</fullName>
    </recommendedName>
</protein>
<reference evidence="3 4" key="1">
    <citation type="submission" date="2023-07" db="EMBL/GenBank/DDBJ databases">
        <title>Sorghum-associated microbial communities from plants grown in Nebraska, USA.</title>
        <authorList>
            <person name="Schachtman D."/>
        </authorList>
    </citation>
    <scope>NUCLEOTIDE SEQUENCE [LARGE SCALE GENOMIC DNA]</scope>
    <source>
        <strain evidence="3 4">BE198</strain>
    </source>
</reference>
<keyword evidence="2" id="KW-0732">Signal</keyword>
<evidence type="ECO:0000256" key="1">
    <source>
        <dbReference type="SAM" id="MobiDB-lite"/>
    </source>
</evidence>
<evidence type="ECO:0000256" key="2">
    <source>
        <dbReference type="SAM" id="SignalP"/>
    </source>
</evidence>
<sequence>MHRIPGTTISTGICLACLAAAMSLAGCRSTPPQAEPVVLDTSPASPEKPAKSRGEFTVPASTLDTWNAVGQVLVRLDGVTYEGRAQMLGLYAVQYRGERFLILTRGLVVTAERQTLATEVSARLLDGKPHGSDAAVELLGLLQRRLPGEIARITASKR</sequence>
<evidence type="ECO:0000313" key="3">
    <source>
        <dbReference type="EMBL" id="MDR7135380.1"/>
    </source>
</evidence>